<dbReference type="InterPro" id="IPR002223">
    <property type="entry name" value="Kunitz_BPTI"/>
</dbReference>
<dbReference type="PRINTS" id="PR00759">
    <property type="entry name" value="BASICPTASE"/>
</dbReference>
<dbReference type="Gene3D" id="4.10.410.10">
    <property type="entry name" value="Pancreatic trypsin inhibitor Kunitz domain"/>
    <property type="match status" value="1"/>
</dbReference>
<dbReference type="AlphaFoldDB" id="A0A182QVU4"/>
<proteinExistence type="predicted"/>
<evidence type="ECO:0000313" key="11">
    <source>
        <dbReference type="EnsemblMetazoa" id="AFAF017904-PA"/>
    </source>
</evidence>
<evidence type="ECO:0000256" key="4">
    <source>
        <dbReference type="ARBA" id="ARBA00022690"/>
    </source>
</evidence>
<protein>
    <recommendedName>
        <fullName evidence="10">BPTI/Kunitz inhibitor domain-containing protein</fullName>
    </recommendedName>
</protein>
<dbReference type="Proteomes" id="UP000075886">
    <property type="component" value="Unassembled WGS sequence"/>
</dbReference>
<evidence type="ECO:0000256" key="9">
    <source>
        <dbReference type="SAM" id="SignalP"/>
    </source>
</evidence>
<dbReference type="PROSITE" id="PS50279">
    <property type="entry name" value="BPTI_KUNITZ_2"/>
    <property type="match status" value="1"/>
</dbReference>
<reference evidence="11" key="2">
    <citation type="submission" date="2020-05" db="UniProtKB">
        <authorList>
            <consortium name="EnsemblMetazoa"/>
        </authorList>
    </citation>
    <scope>IDENTIFICATION</scope>
    <source>
        <strain evidence="11">FAR1</strain>
    </source>
</reference>
<keyword evidence="8" id="KW-1203">Blood coagulation cascade inhibiting toxin</keyword>
<reference evidence="12" key="1">
    <citation type="submission" date="2014-01" db="EMBL/GenBank/DDBJ databases">
        <title>The Genome Sequence of Anopheles farauti FAR1 (V2).</title>
        <authorList>
            <consortium name="The Broad Institute Genomics Platform"/>
            <person name="Neafsey D.E."/>
            <person name="Besansky N."/>
            <person name="Howell P."/>
            <person name="Walton C."/>
            <person name="Young S.K."/>
            <person name="Zeng Q."/>
            <person name="Gargeya S."/>
            <person name="Fitzgerald M."/>
            <person name="Haas B."/>
            <person name="Abouelleil A."/>
            <person name="Allen A.W."/>
            <person name="Alvarado L."/>
            <person name="Arachchi H.M."/>
            <person name="Berlin A.M."/>
            <person name="Chapman S.B."/>
            <person name="Gainer-Dewar J."/>
            <person name="Goldberg J."/>
            <person name="Griggs A."/>
            <person name="Gujja S."/>
            <person name="Hansen M."/>
            <person name="Howarth C."/>
            <person name="Imamovic A."/>
            <person name="Ireland A."/>
            <person name="Larimer J."/>
            <person name="McCowan C."/>
            <person name="Murphy C."/>
            <person name="Pearson M."/>
            <person name="Poon T.W."/>
            <person name="Priest M."/>
            <person name="Roberts A."/>
            <person name="Saif S."/>
            <person name="Shea T."/>
            <person name="Sisk P."/>
            <person name="Sykes S."/>
            <person name="Wortman J."/>
            <person name="Nusbaum C."/>
            <person name="Birren B."/>
        </authorList>
    </citation>
    <scope>NUCLEOTIDE SEQUENCE [LARGE SCALE GENOMIC DNA]</scope>
    <source>
        <strain evidence="12">FAR1</strain>
    </source>
</reference>
<dbReference type="PANTHER" id="PTHR10083">
    <property type="entry name" value="KUNITZ-TYPE PROTEASE INHIBITOR-RELATED"/>
    <property type="match status" value="1"/>
</dbReference>
<dbReference type="FunFam" id="4.10.410.10:FF:000025">
    <property type="entry name" value="Papilin-like Protein"/>
    <property type="match status" value="1"/>
</dbReference>
<keyword evidence="3" id="KW-0800">Toxin</keyword>
<evidence type="ECO:0000256" key="8">
    <source>
        <dbReference type="ARBA" id="ARBA00034146"/>
    </source>
</evidence>
<evidence type="ECO:0000259" key="10">
    <source>
        <dbReference type="PROSITE" id="PS50279"/>
    </source>
</evidence>
<dbReference type="GO" id="GO:0090729">
    <property type="term" value="F:toxin activity"/>
    <property type="evidence" value="ECO:0007669"/>
    <property type="project" value="UniProtKB-KW"/>
</dbReference>
<dbReference type="GO" id="GO:0005615">
    <property type="term" value="C:extracellular space"/>
    <property type="evidence" value="ECO:0007669"/>
    <property type="project" value="TreeGrafter"/>
</dbReference>
<dbReference type="GO" id="GO:0004867">
    <property type="term" value="F:serine-type endopeptidase inhibitor activity"/>
    <property type="evidence" value="ECO:0007669"/>
    <property type="project" value="UniProtKB-KW"/>
</dbReference>
<sequence length="147" mass="16253">MVCGKSVLLGGSAVAVLVALCLVTEPATAQPIDMLDQLGTESRRMFYKMLEYLGDYDELEDEGPQEREEKVGSLPLQTSNRVEVAAASGRDEQCKLPPRRGVCRALLPRYRYDPAQQDCIEFKFGGCDGNANNFMSYKQCMEACKGV</sequence>
<evidence type="ECO:0000256" key="7">
    <source>
        <dbReference type="ARBA" id="ARBA00023240"/>
    </source>
</evidence>
<dbReference type="InterPro" id="IPR036880">
    <property type="entry name" value="Kunitz_BPTI_sf"/>
</dbReference>
<evidence type="ECO:0000256" key="1">
    <source>
        <dbReference type="ARBA" id="ARBA00004613"/>
    </source>
</evidence>
<comment type="subcellular location">
    <subcellularLocation>
        <location evidence="1">Secreted</location>
    </subcellularLocation>
</comment>
<dbReference type="SMART" id="SM00131">
    <property type="entry name" value="KU"/>
    <property type="match status" value="1"/>
</dbReference>
<keyword evidence="6" id="KW-1015">Disulfide bond</keyword>
<dbReference type="EnsemblMetazoa" id="AFAF017904-RA">
    <property type="protein sequence ID" value="AFAF017904-PA"/>
    <property type="gene ID" value="AFAF017904"/>
</dbReference>
<evidence type="ECO:0000256" key="3">
    <source>
        <dbReference type="ARBA" id="ARBA00022656"/>
    </source>
</evidence>
<evidence type="ECO:0000256" key="6">
    <source>
        <dbReference type="ARBA" id="ARBA00023157"/>
    </source>
</evidence>
<keyword evidence="9" id="KW-0732">Signal</keyword>
<dbReference type="STRING" id="69004.A0A182QVU4"/>
<dbReference type="PROSITE" id="PS00280">
    <property type="entry name" value="BPTI_KUNITZ_1"/>
    <property type="match status" value="1"/>
</dbReference>
<dbReference type="InterPro" id="IPR020901">
    <property type="entry name" value="Prtase_inh_Kunz-CS"/>
</dbReference>
<evidence type="ECO:0000313" key="12">
    <source>
        <dbReference type="Proteomes" id="UP000075886"/>
    </source>
</evidence>
<feature type="domain" description="BPTI/Kunitz inhibitor" evidence="10">
    <location>
        <begin position="94"/>
        <end position="144"/>
    </location>
</feature>
<organism evidence="11 12">
    <name type="scientific">Anopheles farauti</name>
    <dbReference type="NCBI Taxonomy" id="69004"/>
    <lineage>
        <taxon>Eukaryota</taxon>
        <taxon>Metazoa</taxon>
        <taxon>Ecdysozoa</taxon>
        <taxon>Arthropoda</taxon>
        <taxon>Hexapoda</taxon>
        <taxon>Insecta</taxon>
        <taxon>Pterygota</taxon>
        <taxon>Neoptera</taxon>
        <taxon>Endopterygota</taxon>
        <taxon>Diptera</taxon>
        <taxon>Nematocera</taxon>
        <taxon>Culicoidea</taxon>
        <taxon>Culicidae</taxon>
        <taxon>Anophelinae</taxon>
        <taxon>Anopheles</taxon>
    </lineage>
</organism>
<dbReference type="Pfam" id="PF00014">
    <property type="entry name" value="Kunitz_BPTI"/>
    <property type="match status" value="1"/>
</dbReference>
<dbReference type="InterPro" id="IPR050098">
    <property type="entry name" value="TFPI/VKTCI-like"/>
</dbReference>
<feature type="signal peptide" evidence="9">
    <location>
        <begin position="1"/>
        <end position="29"/>
    </location>
</feature>
<name>A0A182QVU4_9DIPT</name>
<evidence type="ECO:0000256" key="2">
    <source>
        <dbReference type="ARBA" id="ARBA00022525"/>
    </source>
</evidence>
<dbReference type="EMBL" id="AXCN02000686">
    <property type="status" value="NOT_ANNOTATED_CDS"/>
    <property type="molecule type" value="Genomic_DNA"/>
</dbReference>
<keyword evidence="4" id="KW-0646">Protease inhibitor</keyword>
<dbReference type="SUPFAM" id="SSF57362">
    <property type="entry name" value="BPTI-like"/>
    <property type="match status" value="1"/>
</dbReference>
<feature type="chain" id="PRO_5008133534" description="BPTI/Kunitz inhibitor domain-containing protein" evidence="9">
    <location>
        <begin position="30"/>
        <end position="147"/>
    </location>
</feature>
<keyword evidence="5" id="KW-0722">Serine protease inhibitor</keyword>
<accession>A0A182QVU4</accession>
<keyword evidence="12" id="KW-1185">Reference proteome</keyword>
<dbReference type="VEuPathDB" id="VectorBase:AFAF017904"/>
<dbReference type="PANTHER" id="PTHR10083:SF376">
    <property type="entry name" value="SERINE PEPTIDASE INHIBITOR, KUNITZ TYPE, 3"/>
    <property type="match status" value="1"/>
</dbReference>
<keyword evidence="7" id="KW-1199">Hemostasis impairing toxin</keyword>
<keyword evidence="2" id="KW-0964">Secreted</keyword>
<evidence type="ECO:0000256" key="5">
    <source>
        <dbReference type="ARBA" id="ARBA00022900"/>
    </source>
</evidence>